<evidence type="ECO:0008006" key="3">
    <source>
        <dbReference type="Google" id="ProtNLM"/>
    </source>
</evidence>
<dbReference type="EMBL" id="JAKUCV010001799">
    <property type="protein sequence ID" value="KAJ4845021.1"/>
    <property type="molecule type" value="Genomic_DNA"/>
</dbReference>
<dbReference type="Proteomes" id="UP001141552">
    <property type="component" value="Unassembled WGS sequence"/>
</dbReference>
<dbReference type="PANTHER" id="PTHR10314">
    <property type="entry name" value="CYSTATHIONINE BETA-SYNTHASE"/>
    <property type="match status" value="1"/>
</dbReference>
<sequence length="95" mass="9991">MATRPSSSSSVMVNPLTSPISNNSKVQFLEVSVPDTGIQVLNIAKDVTQGVASIAAKVEIMEPCCTVKDRIGNSMISDAEQRGLITPGKVINSCL</sequence>
<dbReference type="AlphaFoldDB" id="A0A9Q0G8E3"/>
<evidence type="ECO:0000313" key="2">
    <source>
        <dbReference type="Proteomes" id="UP001141552"/>
    </source>
</evidence>
<name>A0A9Q0G8E3_9ROSI</name>
<dbReference type="Gene3D" id="3.40.50.1100">
    <property type="match status" value="2"/>
</dbReference>
<comment type="caution">
    <text evidence="1">The sequence shown here is derived from an EMBL/GenBank/DDBJ whole genome shotgun (WGS) entry which is preliminary data.</text>
</comment>
<dbReference type="SUPFAM" id="SSF53686">
    <property type="entry name" value="Tryptophan synthase beta subunit-like PLP-dependent enzymes"/>
    <property type="match status" value="1"/>
</dbReference>
<gene>
    <name evidence="1" type="ORF">Tsubulata_028636</name>
</gene>
<organism evidence="1 2">
    <name type="scientific">Turnera subulata</name>
    <dbReference type="NCBI Taxonomy" id="218843"/>
    <lineage>
        <taxon>Eukaryota</taxon>
        <taxon>Viridiplantae</taxon>
        <taxon>Streptophyta</taxon>
        <taxon>Embryophyta</taxon>
        <taxon>Tracheophyta</taxon>
        <taxon>Spermatophyta</taxon>
        <taxon>Magnoliopsida</taxon>
        <taxon>eudicotyledons</taxon>
        <taxon>Gunneridae</taxon>
        <taxon>Pentapetalae</taxon>
        <taxon>rosids</taxon>
        <taxon>fabids</taxon>
        <taxon>Malpighiales</taxon>
        <taxon>Passifloraceae</taxon>
        <taxon>Turnera</taxon>
    </lineage>
</organism>
<reference evidence="1" key="2">
    <citation type="journal article" date="2023" name="Plants (Basel)">
        <title>Annotation of the Turnera subulata (Passifloraceae) Draft Genome Reveals the S-Locus Evolved after the Divergence of Turneroideae from Passifloroideae in a Stepwise Manner.</title>
        <authorList>
            <person name="Henning P.M."/>
            <person name="Roalson E.H."/>
            <person name="Mir W."/>
            <person name="McCubbin A.G."/>
            <person name="Shore J.S."/>
        </authorList>
    </citation>
    <scope>NUCLEOTIDE SEQUENCE</scope>
    <source>
        <strain evidence="1">F60SS</strain>
    </source>
</reference>
<keyword evidence="2" id="KW-1185">Reference proteome</keyword>
<accession>A0A9Q0G8E3</accession>
<evidence type="ECO:0000313" key="1">
    <source>
        <dbReference type="EMBL" id="KAJ4845021.1"/>
    </source>
</evidence>
<protein>
    <recommendedName>
        <fullName evidence="3">Tryptophan synthase beta chain-like PALP domain-containing protein</fullName>
    </recommendedName>
</protein>
<reference evidence="1" key="1">
    <citation type="submission" date="2022-02" db="EMBL/GenBank/DDBJ databases">
        <authorList>
            <person name="Henning P.M."/>
            <person name="McCubbin A.G."/>
            <person name="Shore J.S."/>
        </authorList>
    </citation>
    <scope>NUCLEOTIDE SEQUENCE</scope>
    <source>
        <strain evidence="1">F60SS</strain>
        <tissue evidence="1">Leaves</tissue>
    </source>
</reference>
<dbReference type="OrthoDB" id="10259545at2759"/>
<dbReference type="InterPro" id="IPR050214">
    <property type="entry name" value="Cys_Synth/Cystath_Beta-Synth"/>
</dbReference>
<proteinExistence type="predicted"/>
<dbReference type="InterPro" id="IPR036052">
    <property type="entry name" value="TrpB-like_PALP_sf"/>
</dbReference>